<evidence type="ECO:0000256" key="12">
    <source>
        <dbReference type="ARBA" id="ARBA00023136"/>
    </source>
</evidence>
<evidence type="ECO:0000256" key="7">
    <source>
        <dbReference type="ARBA" id="ARBA00022737"/>
    </source>
</evidence>
<evidence type="ECO:0000256" key="1">
    <source>
        <dbReference type="ARBA" id="ARBA00004167"/>
    </source>
</evidence>
<evidence type="ECO:0000256" key="11">
    <source>
        <dbReference type="ARBA" id="ARBA00022989"/>
    </source>
</evidence>
<dbReference type="InterPro" id="IPR011009">
    <property type="entry name" value="Kinase-like_dom_sf"/>
</dbReference>
<dbReference type="PROSITE" id="PS00107">
    <property type="entry name" value="PROTEIN_KINASE_ATP"/>
    <property type="match status" value="1"/>
</dbReference>
<evidence type="ECO:0000256" key="16">
    <source>
        <dbReference type="SAM" id="Phobius"/>
    </source>
</evidence>
<dbReference type="PROSITE" id="PS51473">
    <property type="entry name" value="GNK2"/>
    <property type="match status" value="2"/>
</dbReference>
<dbReference type="SUPFAM" id="SSF56112">
    <property type="entry name" value="Protein kinase-like (PK-like)"/>
    <property type="match status" value="1"/>
</dbReference>
<evidence type="ECO:0000256" key="9">
    <source>
        <dbReference type="ARBA" id="ARBA00022777"/>
    </source>
</evidence>
<reference evidence="20" key="1">
    <citation type="submission" date="2022-04" db="EMBL/GenBank/DDBJ databases">
        <title>Carnegiea gigantea Genome sequencing and assembly v2.</title>
        <authorList>
            <person name="Copetti D."/>
            <person name="Sanderson M.J."/>
            <person name="Burquez A."/>
            <person name="Wojciechowski M.F."/>
        </authorList>
    </citation>
    <scope>NUCLEOTIDE SEQUENCE</scope>
    <source>
        <strain evidence="20">SGP5-SGP5p</strain>
        <tissue evidence="20">Aerial part</tissue>
    </source>
</reference>
<evidence type="ECO:0000256" key="13">
    <source>
        <dbReference type="ARBA" id="ARBA00023170"/>
    </source>
</evidence>
<proteinExistence type="predicted"/>
<keyword evidence="12 16" id="KW-0472">Membrane</keyword>
<evidence type="ECO:0000259" key="18">
    <source>
        <dbReference type="PROSITE" id="PS50011"/>
    </source>
</evidence>
<dbReference type="InterPro" id="IPR017441">
    <property type="entry name" value="Protein_kinase_ATP_BS"/>
</dbReference>
<keyword evidence="10 15" id="KW-0067">ATP-binding</keyword>
<evidence type="ECO:0000256" key="17">
    <source>
        <dbReference type="SAM" id="SignalP"/>
    </source>
</evidence>
<dbReference type="Pfam" id="PF07714">
    <property type="entry name" value="PK_Tyr_Ser-Thr"/>
    <property type="match status" value="1"/>
</dbReference>
<feature type="chain" id="PRO_5040319174" description="Cysteine-rich receptor-like protein kinase 10" evidence="17">
    <location>
        <begin position="27"/>
        <end position="659"/>
    </location>
</feature>
<evidence type="ECO:0000256" key="10">
    <source>
        <dbReference type="ARBA" id="ARBA00022840"/>
    </source>
</evidence>
<feature type="transmembrane region" description="Helical" evidence="16">
    <location>
        <begin position="276"/>
        <end position="298"/>
    </location>
</feature>
<dbReference type="FunFam" id="3.30.200.20:FF:000727">
    <property type="entry name" value="Cysteine-rich RLK (RECEPTOR-like protein kinase) 23"/>
    <property type="match status" value="1"/>
</dbReference>
<dbReference type="InterPro" id="IPR000719">
    <property type="entry name" value="Prot_kinase_dom"/>
</dbReference>
<accession>A0A9Q1GRD0</accession>
<evidence type="ECO:0000256" key="14">
    <source>
        <dbReference type="ARBA" id="ARBA00023180"/>
    </source>
</evidence>
<dbReference type="InterPro" id="IPR038408">
    <property type="entry name" value="GNK2_sf"/>
</dbReference>
<dbReference type="PROSITE" id="PS00108">
    <property type="entry name" value="PROTEIN_KINASE_ST"/>
    <property type="match status" value="1"/>
</dbReference>
<keyword evidence="14" id="KW-0325">Glycoprotein</keyword>
<dbReference type="AlphaFoldDB" id="A0A9Q1GRD0"/>
<keyword evidence="9" id="KW-0418">Kinase</keyword>
<keyword evidence="7" id="KW-0677">Repeat</keyword>
<dbReference type="InterPro" id="IPR002902">
    <property type="entry name" value="GNK2"/>
</dbReference>
<keyword evidence="11 16" id="KW-1133">Transmembrane helix</keyword>
<dbReference type="Pfam" id="PF01657">
    <property type="entry name" value="Stress-antifung"/>
    <property type="match status" value="2"/>
</dbReference>
<feature type="signal peptide" evidence="17">
    <location>
        <begin position="1"/>
        <end position="26"/>
    </location>
</feature>
<evidence type="ECO:0000256" key="15">
    <source>
        <dbReference type="PROSITE-ProRule" id="PRU10141"/>
    </source>
</evidence>
<evidence type="ECO:0000256" key="4">
    <source>
        <dbReference type="ARBA" id="ARBA00022679"/>
    </source>
</evidence>
<dbReference type="GO" id="GO:0005524">
    <property type="term" value="F:ATP binding"/>
    <property type="evidence" value="ECO:0007669"/>
    <property type="project" value="UniProtKB-UniRule"/>
</dbReference>
<evidence type="ECO:0000256" key="6">
    <source>
        <dbReference type="ARBA" id="ARBA00022729"/>
    </source>
</evidence>
<feature type="domain" description="Protein kinase" evidence="18">
    <location>
        <begin position="335"/>
        <end position="612"/>
    </location>
</feature>
<dbReference type="PROSITE" id="PS50011">
    <property type="entry name" value="PROTEIN_KINASE_DOM"/>
    <property type="match status" value="1"/>
</dbReference>
<keyword evidence="4" id="KW-0808">Transferase</keyword>
<evidence type="ECO:0000256" key="2">
    <source>
        <dbReference type="ARBA" id="ARBA00022527"/>
    </source>
</evidence>
<keyword evidence="3" id="KW-0597">Phosphoprotein</keyword>
<keyword evidence="13" id="KW-0675">Receptor</keyword>
<organism evidence="20 21">
    <name type="scientific">Carnegiea gigantea</name>
    <dbReference type="NCBI Taxonomy" id="171969"/>
    <lineage>
        <taxon>Eukaryota</taxon>
        <taxon>Viridiplantae</taxon>
        <taxon>Streptophyta</taxon>
        <taxon>Embryophyta</taxon>
        <taxon>Tracheophyta</taxon>
        <taxon>Spermatophyta</taxon>
        <taxon>Magnoliopsida</taxon>
        <taxon>eudicotyledons</taxon>
        <taxon>Gunneridae</taxon>
        <taxon>Pentapetalae</taxon>
        <taxon>Caryophyllales</taxon>
        <taxon>Cactineae</taxon>
        <taxon>Cactaceae</taxon>
        <taxon>Cactoideae</taxon>
        <taxon>Echinocereeae</taxon>
        <taxon>Carnegiea</taxon>
    </lineage>
</organism>
<evidence type="ECO:0000256" key="3">
    <source>
        <dbReference type="ARBA" id="ARBA00022553"/>
    </source>
</evidence>
<sequence>MGSSNAMLLISIRIYLLLVLTPLISGQFGFRNTWCGDESYTPNSTYQSNLNTVLTALSSDTQITYGFYNFTAGQAPNKVSSLVTCRGDVPLATCRVCVNNSAQQLPQACPGRMVAFGYSEYCTMFVSNNFTYGTVQDSPQFELANPGPSVSDVSAFNRSLQGLLNNLINQAASGGAERKYAAGQTNITGNGGKLYGLVQCTPDLDRRSCVECVREVLLPNFTGPSMRSAAPSCYVQYDVSPFFGNVPNVATPPPLTTSPSASAVNRRRKSSNASTIMIPIPIVGLAVFIIGATIWVLLKRRKSRKSRMRFSQEEIESLKSLQFSFGMIKQATEDFKEDNKLGQGGFGTVYKGTLSNGDKIAVKRLLRSSGSEGDVQFKNEILILAKLHHRNLVKLLGFCLHEEEMLLIYEVVANGSLDKFLFDPIQREHLLWETRSKIISGTARGLLYLHEESRLRIIHRDLKAGNVLLDTEFNPKIADFGMARLFNIDQTQTMTSRIAGTYGYMPPEYVLYGQVSVKSDVYSFGVLVLEIISGQRISSFVHEEDPEDLLSFAWRNWMAGTAWNIVDATLSDGFSTEILRCTHIGLLCVQDKPEDRPTMSSVGIMLSSHTLALPVPSPPAYYVESNNARSNEPLQGSISSGRSIGGSVNAVSITELHPR</sequence>
<evidence type="ECO:0000256" key="8">
    <source>
        <dbReference type="ARBA" id="ARBA00022741"/>
    </source>
</evidence>
<name>A0A9Q1GRD0_9CARY</name>
<feature type="domain" description="Gnk2-homologous" evidence="19">
    <location>
        <begin position="137"/>
        <end position="242"/>
    </location>
</feature>
<keyword evidence="21" id="KW-1185">Reference proteome</keyword>
<dbReference type="Gene3D" id="3.30.200.20">
    <property type="entry name" value="Phosphorylase Kinase, domain 1"/>
    <property type="match status" value="1"/>
</dbReference>
<evidence type="ECO:0000256" key="5">
    <source>
        <dbReference type="ARBA" id="ARBA00022692"/>
    </source>
</evidence>
<dbReference type="PANTHER" id="PTHR27002">
    <property type="entry name" value="RECEPTOR-LIKE SERINE/THREONINE-PROTEIN KINASE SD1-8"/>
    <property type="match status" value="1"/>
</dbReference>
<comment type="caution">
    <text evidence="20">The sequence shown here is derived from an EMBL/GenBank/DDBJ whole genome shotgun (WGS) entry which is preliminary data.</text>
</comment>
<keyword evidence="6 17" id="KW-0732">Signal</keyword>
<dbReference type="Gene3D" id="3.30.430.20">
    <property type="entry name" value="Gnk2 domain, C-X8-C-X2-C motif"/>
    <property type="match status" value="2"/>
</dbReference>
<comment type="subcellular location">
    <subcellularLocation>
        <location evidence="1">Membrane</location>
        <topology evidence="1">Single-pass membrane protein</topology>
    </subcellularLocation>
</comment>
<evidence type="ECO:0000259" key="19">
    <source>
        <dbReference type="PROSITE" id="PS51473"/>
    </source>
</evidence>
<dbReference type="GO" id="GO:0004674">
    <property type="term" value="F:protein serine/threonine kinase activity"/>
    <property type="evidence" value="ECO:0007669"/>
    <property type="project" value="UniProtKB-KW"/>
</dbReference>
<dbReference type="GO" id="GO:0005886">
    <property type="term" value="C:plasma membrane"/>
    <property type="evidence" value="ECO:0007669"/>
    <property type="project" value="TreeGrafter"/>
</dbReference>
<dbReference type="Gene3D" id="1.10.510.10">
    <property type="entry name" value="Transferase(Phosphotransferase) domain 1"/>
    <property type="match status" value="1"/>
</dbReference>
<dbReference type="PANTHER" id="PTHR27002:SF181">
    <property type="entry name" value="RECEPTOR-LIKE SERINE_THREONINE-PROTEIN KINASE"/>
    <property type="match status" value="1"/>
</dbReference>
<evidence type="ECO:0008006" key="22">
    <source>
        <dbReference type="Google" id="ProtNLM"/>
    </source>
</evidence>
<dbReference type="OrthoDB" id="4062651at2759"/>
<dbReference type="FunFam" id="1.10.510.10:FF:000343">
    <property type="entry name" value="Cysteine-rich receptor-like protein kinase 28"/>
    <property type="match status" value="1"/>
</dbReference>
<evidence type="ECO:0000313" key="21">
    <source>
        <dbReference type="Proteomes" id="UP001153076"/>
    </source>
</evidence>
<keyword evidence="2" id="KW-0723">Serine/threonine-protein kinase</keyword>
<feature type="domain" description="Gnk2-homologous" evidence="19">
    <location>
        <begin position="28"/>
        <end position="131"/>
    </location>
</feature>
<dbReference type="EMBL" id="JAKOGI010001794">
    <property type="protein sequence ID" value="KAJ8424047.1"/>
    <property type="molecule type" value="Genomic_DNA"/>
</dbReference>
<gene>
    <name evidence="20" type="ORF">Cgig2_000259</name>
</gene>
<dbReference type="InterPro" id="IPR001245">
    <property type="entry name" value="Ser-Thr/Tyr_kinase_cat_dom"/>
</dbReference>
<dbReference type="InterPro" id="IPR008271">
    <property type="entry name" value="Ser/Thr_kinase_AS"/>
</dbReference>
<evidence type="ECO:0000313" key="20">
    <source>
        <dbReference type="EMBL" id="KAJ8424047.1"/>
    </source>
</evidence>
<feature type="binding site" evidence="15">
    <location>
        <position position="363"/>
    </location>
    <ligand>
        <name>ATP</name>
        <dbReference type="ChEBI" id="CHEBI:30616"/>
    </ligand>
</feature>
<dbReference type="Proteomes" id="UP001153076">
    <property type="component" value="Unassembled WGS sequence"/>
</dbReference>
<keyword evidence="5 16" id="KW-0812">Transmembrane</keyword>
<keyword evidence="8 15" id="KW-0547">Nucleotide-binding</keyword>
<protein>
    <recommendedName>
        <fullName evidence="22">Cysteine-rich receptor-like protein kinase 10</fullName>
    </recommendedName>
</protein>
<dbReference type="CDD" id="cd14066">
    <property type="entry name" value="STKc_IRAK"/>
    <property type="match status" value="1"/>
</dbReference>
<dbReference type="CDD" id="cd23509">
    <property type="entry name" value="Gnk2-like"/>
    <property type="match status" value="2"/>
</dbReference>
<dbReference type="SMART" id="SM00220">
    <property type="entry name" value="S_TKc"/>
    <property type="match status" value="1"/>
</dbReference>